<sequence length="472" mass="53041">MSIVDDNGVADFPADLEILIVDEDRTSLLVLETMLRKLFYRVTKCQNASEALALLRRSKFRIDIVICDSHLPDIDGLELVDIIVSEMDLPVVMMSSDERRRVVVQYIIKGVCDYLVKPVRMESVSLIWQHVVRKKQRIFQEFQHPGIENININVTDRLNLLQPSKDAAAANRTVPKMDKRNLQCAKRRSGNSSNDGESSDDATTGTTGKKPRVVWTQELHELFVSAVNQLGPGNDIPRKILERMQAMNITYLTRANIASHLQKYRMHLKRESARSASNRDLNANQQIQPTPTATYQLPQQNLANANVLSAVPSHVNRGGNMFDPNLVSDSSRSVQTDASLYNFSQPNLLYCNDFPPGDGVAISNEENLHGSAGNVMELPNPFSTADEMIYEPSFFGMWTSFAHLLNRISKLTIPKTDYVVYFIRWVMVTVIDSKFLTICYLQQQEVVALAGLQSNMAGYLSCSSNCFGLTQS</sequence>
<dbReference type="SUPFAM" id="SSF52172">
    <property type="entry name" value="CheY-like"/>
    <property type="match status" value="1"/>
</dbReference>
<dbReference type="PROSITE" id="PS51294">
    <property type="entry name" value="HTH_MYB"/>
    <property type="match status" value="1"/>
</dbReference>
<accession>A0A6A3A1N0</accession>
<dbReference type="GO" id="GO:0003677">
    <property type="term" value="F:DNA binding"/>
    <property type="evidence" value="ECO:0007669"/>
    <property type="project" value="InterPro"/>
</dbReference>
<keyword evidence="6" id="KW-0804">Transcription</keyword>
<feature type="domain" description="Response regulatory" evidence="10">
    <location>
        <begin position="17"/>
        <end position="132"/>
    </location>
</feature>
<evidence type="ECO:0000256" key="3">
    <source>
        <dbReference type="ARBA" id="ARBA00023012"/>
    </source>
</evidence>
<dbReference type="CDD" id="cd17584">
    <property type="entry name" value="REC_typeB_ARR-like"/>
    <property type="match status" value="1"/>
</dbReference>
<dbReference type="Gene3D" id="3.40.50.2300">
    <property type="match status" value="1"/>
</dbReference>
<reference evidence="12" key="1">
    <citation type="submission" date="2019-09" db="EMBL/GenBank/DDBJ databases">
        <title>Draft genome information of white flower Hibiscus syriacus.</title>
        <authorList>
            <person name="Kim Y.-M."/>
        </authorList>
    </citation>
    <scope>NUCLEOTIDE SEQUENCE [LARGE SCALE GENOMIC DNA]</scope>
    <source>
        <strain evidence="12">YM2019G1</strain>
    </source>
</reference>
<evidence type="ECO:0000259" key="10">
    <source>
        <dbReference type="PROSITE" id="PS50110"/>
    </source>
</evidence>
<evidence type="ECO:0000256" key="2">
    <source>
        <dbReference type="ARBA" id="ARBA00022553"/>
    </source>
</evidence>
<keyword evidence="5" id="KW-0010">Activator</keyword>
<evidence type="ECO:0000256" key="1">
    <source>
        <dbReference type="ARBA" id="ARBA00004123"/>
    </source>
</evidence>
<evidence type="ECO:0000256" key="9">
    <source>
        <dbReference type="SAM" id="MobiDB-lite"/>
    </source>
</evidence>
<dbReference type="Proteomes" id="UP000436088">
    <property type="component" value="Unassembled WGS sequence"/>
</dbReference>
<dbReference type="AlphaFoldDB" id="A0A6A3A1N0"/>
<organism evidence="12 13">
    <name type="scientific">Hibiscus syriacus</name>
    <name type="common">Rose of Sharon</name>
    <dbReference type="NCBI Taxonomy" id="106335"/>
    <lineage>
        <taxon>Eukaryota</taxon>
        <taxon>Viridiplantae</taxon>
        <taxon>Streptophyta</taxon>
        <taxon>Embryophyta</taxon>
        <taxon>Tracheophyta</taxon>
        <taxon>Spermatophyta</taxon>
        <taxon>Magnoliopsida</taxon>
        <taxon>eudicotyledons</taxon>
        <taxon>Gunneridae</taxon>
        <taxon>Pentapetalae</taxon>
        <taxon>rosids</taxon>
        <taxon>malvids</taxon>
        <taxon>Malvales</taxon>
        <taxon>Malvaceae</taxon>
        <taxon>Malvoideae</taxon>
        <taxon>Hibiscus</taxon>
    </lineage>
</organism>
<dbReference type="InterPro" id="IPR006447">
    <property type="entry name" value="Myb_dom_plants"/>
</dbReference>
<dbReference type="PANTHER" id="PTHR43874">
    <property type="entry name" value="TWO-COMPONENT RESPONSE REGULATOR"/>
    <property type="match status" value="1"/>
</dbReference>
<dbReference type="InterPro" id="IPR011006">
    <property type="entry name" value="CheY-like_superfamily"/>
</dbReference>
<protein>
    <submittedName>
        <fullName evidence="12">COBRA protein-7</fullName>
    </submittedName>
</protein>
<dbReference type="PANTHER" id="PTHR43874:SF63">
    <property type="entry name" value="RESPONSE REGULATORY DOMAIN-CONTAINING PROTEIN"/>
    <property type="match status" value="1"/>
</dbReference>
<dbReference type="FunFam" id="1.10.10.60:FF:000007">
    <property type="entry name" value="Two-component response regulator"/>
    <property type="match status" value="1"/>
</dbReference>
<dbReference type="SUPFAM" id="SSF46689">
    <property type="entry name" value="Homeodomain-like"/>
    <property type="match status" value="1"/>
</dbReference>
<dbReference type="GO" id="GO:0009736">
    <property type="term" value="P:cytokinin-activated signaling pathway"/>
    <property type="evidence" value="ECO:0007669"/>
    <property type="project" value="InterPro"/>
</dbReference>
<evidence type="ECO:0000313" key="13">
    <source>
        <dbReference type="Proteomes" id="UP000436088"/>
    </source>
</evidence>
<proteinExistence type="predicted"/>
<feature type="region of interest" description="Disordered" evidence="9">
    <location>
        <begin position="169"/>
        <end position="210"/>
    </location>
</feature>
<keyword evidence="13" id="KW-1185">Reference proteome</keyword>
<dbReference type="NCBIfam" id="TIGR01557">
    <property type="entry name" value="myb_SHAQKYF"/>
    <property type="match status" value="1"/>
</dbReference>
<dbReference type="InterPro" id="IPR001789">
    <property type="entry name" value="Sig_transdc_resp-reg_receiver"/>
</dbReference>
<keyword evidence="2 8" id="KW-0597">Phosphoprotein</keyword>
<dbReference type="InterPro" id="IPR001005">
    <property type="entry name" value="SANT/Myb"/>
</dbReference>
<evidence type="ECO:0000259" key="11">
    <source>
        <dbReference type="PROSITE" id="PS51294"/>
    </source>
</evidence>
<dbReference type="SMART" id="SM00448">
    <property type="entry name" value="REC"/>
    <property type="match status" value="1"/>
</dbReference>
<comment type="caution">
    <text evidence="12">The sequence shown here is derived from an EMBL/GenBank/DDBJ whole genome shotgun (WGS) entry which is preliminary data.</text>
</comment>
<dbReference type="GO" id="GO:0005634">
    <property type="term" value="C:nucleus"/>
    <property type="evidence" value="ECO:0007669"/>
    <property type="project" value="UniProtKB-SubCell"/>
</dbReference>
<dbReference type="Pfam" id="PF00072">
    <property type="entry name" value="Response_reg"/>
    <property type="match status" value="1"/>
</dbReference>
<dbReference type="Gene3D" id="1.10.10.60">
    <property type="entry name" value="Homeodomain-like"/>
    <property type="match status" value="1"/>
</dbReference>
<evidence type="ECO:0000256" key="7">
    <source>
        <dbReference type="ARBA" id="ARBA00023242"/>
    </source>
</evidence>
<evidence type="ECO:0000256" key="5">
    <source>
        <dbReference type="ARBA" id="ARBA00023159"/>
    </source>
</evidence>
<feature type="domain" description="HTH myb-type" evidence="11">
    <location>
        <begin position="207"/>
        <end position="269"/>
    </location>
</feature>
<evidence type="ECO:0000256" key="8">
    <source>
        <dbReference type="PROSITE-ProRule" id="PRU00169"/>
    </source>
</evidence>
<name>A0A6A3A1N0_HIBSY</name>
<dbReference type="InterPro" id="IPR009057">
    <property type="entry name" value="Homeodomain-like_sf"/>
</dbReference>
<evidence type="ECO:0000256" key="6">
    <source>
        <dbReference type="ARBA" id="ARBA00023163"/>
    </source>
</evidence>
<evidence type="ECO:0000256" key="4">
    <source>
        <dbReference type="ARBA" id="ARBA00023015"/>
    </source>
</evidence>
<evidence type="ECO:0000313" key="12">
    <source>
        <dbReference type="EMBL" id="KAE8697933.1"/>
    </source>
</evidence>
<dbReference type="Pfam" id="PF00249">
    <property type="entry name" value="Myb_DNA-binding"/>
    <property type="match status" value="1"/>
</dbReference>
<keyword evidence="7" id="KW-0539">Nucleus</keyword>
<dbReference type="InterPro" id="IPR017930">
    <property type="entry name" value="Myb_dom"/>
</dbReference>
<dbReference type="EMBL" id="VEPZ02001048">
    <property type="protein sequence ID" value="KAE8697933.1"/>
    <property type="molecule type" value="Genomic_DNA"/>
</dbReference>
<keyword evidence="4" id="KW-0805">Transcription regulation</keyword>
<dbReference type="GO" id="GO:0000160">
    <property type="term" value="P:phosphorelay signal transduction system"/>
    <property type="evidence" value="ECO:0007669"/>
    <property type="project" value="UniProtKB-KW"/>
</dbReference>
<dbReference type="PROSITE" id="PS50110">
    <property type="entry name" value="RESPONSE_REGULATORY"/>
    <property type="match status" value="1"/>
</dbReference>
<comment type="subcellular location">
    <subcellularLocation>
        <location evidence="1">Nucleus</location>
    </subcellularLocation>
</comment>
<gene>
    <name evidence="12" type="ORF">F3Y22_tig00110607pilonHSYRG00084</name>
</gene>
<dbReference type="InterPro" id="IPR045279">
    <property type="entry name" value="ARR-like"/>
</dbReference>
<feature type="modified residue" description="4-aspartylphosphate" evidence="8">
    <location>
        <position position="68"/>
    </location>
</feature>
<keyword evidence="3" id="KW-0902">Two-component regulatory system</keyword>